<evidence type="ECO:0008006" key="3">
    <source>
        <dbReference type="Google" id="ProtNLM"/>
    </source>
</evidence>
<sequence length="85" mass="9264">MEDNPYVKIVQLVRNQADRQIPTLFRLGTVISPNPLKIDVSSTVQDEGALFKNAALGELESGDSVLLVTLDGDQHFIILCKVVGV</sequence>
<dbReference type="AlphaFoldDB" id="A0A4Z0YC58"/>
<keyword evidence="2" id="KW-1185">Reference proteome</keyword>
<reference evidence="1 2" key="1">
    <citation type="submission" date="2019-04" db="EMBL/GenBank/DDBJ databases">
        <authorList>
            <person name="Poehlein A."/>
            <person name="Bengelsdorf F.R."/>
            <person name="Duerre P."/>
            <person name="Daniel R."/>
        </authorList>
    </citation>
    <scope>NUCLEOTIDE SEQUENCE [LARGE SCALE GENOMIC DNA]</scope>
    <source>
        <strain evidence="1 2">BS-1</strain>
    </source>
</reference>
<accession>A0A4Z0YC58</accession>
<evidence type="ECO:0000313" key="1">
    <source>
        <dbReference type="EMBL" id="TGJ75426.1"/>
    </source>
</evidence>
<comment type="caution">
    <text evidence="1">The sequence shown here is derived from an EMBL/GenBank/DDBJ whole genome shotgun (WGS) entry which is preliminary data.</text>
</comment>
<protein>
    <recommendedName>
        <fullName evidence="3">DUF2577 domain-containing protein</fullName>
    </recommendedName>
</protein>
<dbReference type="Proteomes" id="UP000297714">
    <property type="component" value="Unassembled WGS sequence"/>
</dbReference>
<proteinExistence type="predicted"/>
<organism evidence="1 2">
    <name type="scientific">Caproiciproducens galactitolivorans</name>
    <dbReference type="NCBI Taxonomy" id="642589"/>
    <lineage>
        <taxon>Bacteria</taxon>
        <taxon>Bacillati</taxon>
        <taxon>Bacillota</taxon>
        <taxon>Clostridia</taxon>
        <taxon>Eubacteriales</taxon>
        <taxon>Acutalibacteraceae</taxon>
        <taxon>Caproiciproducens</taxon>
    </lineage>
</organism>
<evidence type="ECO:0000313" key="2">
    <source>
        <dbReference type="Proteomes" id="UP000297714"/>
    </source>
</evidence>
<gene>
    <name evidence="1" type="ORF">CAGA_24510</name>
</gene>
<name>A0A4Z0YC58_9FIRM</name>
<dbReference type="RefSeq" id="WP_135661149.1">
    <property type="nucleotide sequence ID" value="NZ_JAJUFJ010000005.1"/>
</dbReference>
<dbReference type="EMBL" id="SRMQ01000018">
    <property type="protein sequence ID" value="TGJ75426.1"/>
    <property type="molecule type" value="Genomic_DNA"/>
</dbReference>